<name>A0A382WRD2_9ZZZZ</name>
<proteinExistence type="predicted"/>
<keyword evidence="1" id="KW-0472">Membrane</keyword>
<organism evidence="2">
    <name type="scientific">marine metagenome</name>
    <dbReference type="NCBI Taxonomy" id="408172"/>
    <lineage>
        <taxon>unclassified sequences</taxon>
        <taxon>metagenomes</taxon>
        <taxon>ecological metagenomes</taxon>
    </lineage>
</organism>
<gene>
    <name evidence="2" type="ORF">METZ01_LOCUS413445</name>
</gene>
<keyword evidence="1" id="KW-1133">Transmembrane helix</keyword>
<sequence>VELKDKLNLLWKFLFLAVFTYGVISVTCYQNCSKSGCKKSGSYQCEKDKKQCKADCNKPCCKKKVSE</sequence>
<accession>A0A382WRD2</accession>
<evidence type="ECO:0000256" key="1">
    <source>
        <dbReference type="SAM" id="Phobius"/>
    </source>
</evidence>
<feature type="non-terminal residue" evidence="2">
    <location>
        <position position="1"/>
    </location>
</feature>
<feature type="transmembrane region" description="Helical" evidence="1">
    <location>
        <begin position="13"/>
        <end position="32"/>
    </location>
</feature>
<keyword evidence="1" id="KW-0812">Transmembrane</keyword>
<dbReference type="EMBL" id="UINC01161416">
    <property type="protein sequence ID" value="SVD60591.1"/>
    <property type="molecule type" value="Genomic_DNA"/>
</dbReference>
<protein>
    <submittedName>
        <fullName evidence="2">Uncharacterized protein</fullName>
    </submittedName>
</protein>
<reference evidence="2" key="1">
    <citation type="submission" date="2018-05" db="EMBL/GenBank/DDBJ databases">
        <authorList>
            <person name="Lanie J.A."/>
            <person name="Ng W.-L."/>
            <person name="Kazmierczak K.M."/>
            <person name="Andrzejewski T.M."/>
            <person name="Davidsen T.M."/>
            <person name="Wayne K.J."/>
            <person name="Tettelin H."/>
            <person name="Glass J.I."/>
            <person name="Rusch D."/>
            <person name="Podicherti R."/>
            <person name="Tsui H.-C.T."/>
            <person name="Winkler M.E."/>
        </authorList>
    </citation>
    <scope>NUCLEOTIDE SEQUENCE</scope>
</reference>
<dbReference type="AlphaFoldDB" id="A0A382WRD2"/>
<evidence type="ECO:0000313" key="2">
    <source>
        <dbReference type="EMBL" id="SVD60591.1"/>
    </source>
</evidence>